<dbReference type="FunFam" id="1.10.510.10:FF:000235">
    <property type="entry name" value="Serine/threonine-protein kinase ark1"/>
    <property type="match status" value="1"/>
</dbReference>
<comment type="similarity">
    <text evidence="15">Belongs to the protein kinase superfamily. Ser/Thr protein kinase family. Aurora subfamily.</text>
</comment>
<keyword evidence="7" id="KW-0469">Meiosis</keyword>
<evidence type="ECO:0000256" key="15">
    <source>
        <dbReference type="RuleBase" id="RU367134"/>
    </source>
</evidence>
<keyword evidence="5 15" id="KW-0418">Kinase</keyword>
<evidence type="ECO:0000256" key="4">
    <source>
        <dbReference type="ARBA" id="ARBA00022741"/>
    </source>
</evidence>
<keyword evidence="6 11" id="KW-0067">ATP-binding</keyword>
<dbReference type="GO" id="GO:0051321">
    <property type="term" value="P:meiotic cell cycle"/>
    <property type="evidence" value="ECO:0007669"/>
    <property type="project" value="UniProtKB-KW"/>
</dbReference>
<feature type="binding site" evidence="11">
    <location>
        <begin position="131"/>
        <end position="133"/>
    </location>
    <ligand>
        <name>ATP</name>
        <dbReference type="ChEBI" id="CHEBI:30616"/>
    </ligand>
</feature>
<evidence type="ECO:0000256" key="8">
    <source>
        <dbReference type="ARBA" id="ARBA00047899"/>
    </source>
</evidence>
<proteinExistence type="inferred from homology"/>
<gene>
    <name evidence="18" type="ORF">TTRE_0000289001</name>
</gene>
<dbReference type="InterPro" id="IPR030616">
    <property type="entry name" value="Aur-like"/>
</dbReference>
<feature type="cross-link" description="Glycyl lysine isopeptide (Lys-Gly) (interchain with G-Cter in SUMO2)" evidence="12">
    <location>
        <position position="178"/>
    </location>
</feature>
<evidence type="ECO:0000259" key="17">
    <source>
        <dbReference type="PROSITE" id="PS50011"/>
    </source>
</evidence>
<dbReference type="GO" id="GO:0004674">
    <property type="term" value="F:protein serine/threonine kinase activity"/>
    <property type="evidence" value="ECO:0007669"/>
    <property type="project" value="UniProtKB-KW"/>
</dbReference>
<comment type="catalytic activity">
    <reaction evidence="9 15">
        <text>L-seryl-[protein] + ATP = O-phospho-L-seryl-[protein] + ADP + H(+)</text>
        <dbReference type="Rhea" id="RHEA:17989"/>
        <dbReference type="Rhea" id="RHEA-COMP:9863"/>
        <dbReference type="Rhea" id="RHEA-COMP:11604"/>
        <dbReference type="ChEBI" id="CHEBI:15378"/>
        <dbReference type="ChEBI" id="CHEBI:29999"/>
        <dbReference type="ChEBI" id="CHEBI:30616"/>
        <dbReference type="ChEBI" id="CHEBI:83421"/>
        <dbReference type="ChEBI" id="CHEBI:456216"/>
        <dbReference type="EC" id="2.7.11.1"/>
    </reaction>
</comment>
<evidence type="ECO:0000256" key="9">
    <source>
        <dbReference type="ARBA" id="ARBA00048679"/>
    </source>
</evidence>
<feature type="compositionally biased region" description="Basic and acidic residues" evidence="16">
    <location>
        <begin position="24"/>
        <end position="34"/>
    </location>
</feature>
<keyword evidence="19" id="KW-1185">Reference proteome</keyword>
<dbReference type="EC" id="2.7.11.1" evidence="15"/>
<dbReference type="STRING" id="36087.A0A077Z7G9"/>
<organism evidence="18 19">
    <name type="scientific">Trichuris trichiura</name>
    <name type="common">Whipworm</name>
    <name type="synonym">Trichocephalus trichiurus</name>
    <dbReference type="NCBI Taxonomy" id="36087"/>
    <lineage>
        <taxon>Eukaryota</taxon>
        <taxon>Metazoa</taxon>
        <taxon>Ecdysozoa</taxon>
        <taxon>Nematoda</taxon>
        <taxon>Enoplea</taxon>
        <taxon>Dorylaimia</taxon>
        <taxon>Trichinellida</taxon>
        <taxon>Trichuridae</taxon>
        <taxon>Trichuris</taxon>
    </lineage>
</organism>
<evidence type="ECO:0000256" key="16">
    <source>
        <dbReference type="SAM" id="MobiDB-lite"/>
    </source>
</evidence>
<evidence type="ECO:0000256" key="6">
    <source>
        <dbReference type="ARBA" id="ARBA00022840"/>
    </source>
</evidence>
<reference evidence="18" key="1">
    <citation type="submission" date="2014-01" db="EMBL/GenBank/DDBJ databases">
        <authorList>
            <person name="Aslett M."/>
        </authorList>
    </citation>
    <scope>NUCLEOTIDE SEQUENCE</scope>
</reference>
<evidence type="ECO:0000256" key="11">
    <source>
        <dbReference type="PIRSR" id="PIRSR630616-2"/>
    </source>
</evidence>
<dbReference type="Gene3D" id="3.30.200.20">
    <property type="entry name" value="Phosphorylase Kinase, domain 1"/>
    <property type="match status" value="1"/>
</dbReference>
<evidence type="ECO:0000256" key="10">
    <source>
        <dbReference type="PIRSR" id="PIRSR630616-1"/>
    </source>
</evidence>
<reference evidence="18" key="2">
    <citation type="submission" date="2014-03" db="EMBL/GenBank/DDBJ databases">
        <title>The whipworm genome and dual-species transcriptomics of an intimate host-pathogen interaction.</title>
        <authorList>
            <person name="Foth B.J."/>
            <person name="Tsai I.J."/>
            <person name="Reid A.J."/>
            <person name="Bancroft A.J."/>
            <person name="Nichol S."/>
            <person name="Tracey A."/>
            <person name="Holroyd N."/>
            <person name="Cotton J.A."/>
            <person name="Stanley E.J."/>
            <person name="Zarowiecki M."/>
            <person name="Liu J.Z."/>
            <person name="Huckvale T."/>
            <person name="Cooper P.J."/>
            <person name="Grencis R.K."/>
            <person name="Berriman M."/>
        </authorList>
    </citation>
    <scope>NUCLEOTIDE SEQUENCE [LARGE SCALE GENOMIC DNA]</scope>
</reference>
<comment type="catalytic activity">
    <reaction evidence="8 15">
        <text>L-threonyl-[protein] + ATP = O-phospho-L-threonyl-[protein] + ADP + H(+)</text>
        <dbReference type="Rhea" id="RHEA:46608"/>
        <dbReference type="Rhea" id="RHEA-COMP:11060"/>
        <dbReference type="Rhea" id="RHEA-COMP:11605"/>
        <dbReference type="ChEBI" id="CHEBI:15378"/>
        <dbReference type="ChEBI" id="CHEBI:30013"/>
        <dbReference type="ChEBI" id="CHEBI:30616"/>
        <dbReference type="ChEBI" id="CHEBI:61977"/>
        <dbReference type="ChEBI" id="CHEBI:456216"/>
        <dbReference type="EC" id="2.7.11.1"/>
    </reaction>
</comment>
<sequence length="313" mass="35701">MADFVAPIQSNASDGKKKATTAAEEPKSKKLCLERDANGVQSGGKAEWSMKDFEIGRPLGKGKFGRVYLARERKSKFIIALKMLSKAQIVKSGVEKQLIREIDIQTHVNHPNVLRLYGWFHDEQHVYLILEYAFHGELFRQLVEQRTLSEKQAAKYIYQMADALIYLHKKGVIHRDIKPENILIDYHGNLKIADFGWSVHAPSSMHGTMCGTLDYLPPEMVRHHKNFIFPVDLWALGVLLYEFLVGSAPFYSQKQEETFRRIVNCSYKIPKSVSPGASDLIQSLIKLIPSSRLPLERVKAHPWIMANYKPPGK</sequence>
<dbReference type="CDD" id="cd14007">
    <property type="entry name" value="STKc_Aurora"/>
    <property type="match status" value="1"/>
</dbReference>
<feature type="region of interest" description="Disordered" evidence="16">
    <location>
        <begin position="1"/>
        <end position="34"/>
    </location>
</feature>
<evidence type="ECO:0000256" key="2">
    <source>
        <dbReference type="ARBA" id="ARBA00022527"/>
    </source>
</evidence>
<dbReference type="GO" id="GO:0000070">
    <property type="term" value="P:mitotic sister chromatid segregation"/>
    <property type="evidence" value="ECO:0007669"/>
    <property type="project" value="UniProtKB-ARBA"/>
</dbReference>
<comment type="subcellular location">
    <subcellularLocation>
        <location evidence="1">Midbody</location>
    </subcellularLocation>
</comment>
<evidence type="ECO:0000256" key="12">
    <source>
        <dbReference type="PIRSR" id="PIRSR630616-3"/>
    </source>
</evidence>
<dbReference type="Gene3D" id="1.10.510.10">
    <property type="entry name" value="Transferase(Phosphotransferase) domain 1"/>
    <property type="match status" value="1"/>
</dbReference>
<evidence type="ECO:0000256" key="13">
    <source>
        <dbReference type="PROSITE-ProRule" id="PRU10141"/>
    </source>
</evidence>
<keyword evidence="4 11" id="KW-0547">Nucleotide-binding</keyword>
<evidence type="ECO:0000256" key="3">
    <source>
        <dbReference type="ARBA" id="ARBA00022679"/>
    </source>
</evidence>
<dbReference type="GO" id="GO:0030261">
    <property type="term" value="P:chromosome condensation"/>
    <property type="evidence" value="ECO:0007669"/>
    <property type="project" value="UniProtKB-ARBA"/>
</dbReference>
<dbReference type="FunFam" id="3.30.200.20:FF:000042">
    <property type="entry name" value="Aurora kinase A"/>
    <property type="match status" value="1"/>
</dbReference>
<accession>A0A077Z7G9</accession>
<keyword evidence="3 15" id="KW-0808">Transferase</keyword>
<dbReference type="GO" id="GO:0005524">
    <property type="term" value="F:ATP binding"/>
    <property type="evidence" value="ECO:0007669"/>
    <property type="project" value="UniProtKB-UniRule"/>
</dbReference>
<dbReference type="Proteomes" id="UP000030665">
    <property type="component" value="Unassembled WGS sequence"/>
</dbReference>
<dbReference type="InterPro" id="IPR017441">
    <property type="entry name" value="Protein_kinase_ATP_BS"/>
</dbReference>
<dbReference type="PROSITE" id="PS00107">
    <property type="entry name" value="PROTEIN_KINASE_ATP"/>
    <property type="match status" value="1"/>
</dbReference>
<dbReference type="GO" id="GO:0032506">
    <property type="term" value="P:cytokinetic process"/>
    <property type="evidence" value="ECO:0007669"/>
    <property type="project" value="UniProtKB-ARBA"/>
</dbReference>
<dbReference type="PANTHER" id="PTHR24350">
    <property type="entry name" value="SERINE/THREONINE-PROTEIN KINASE IAL-RELATED"/>
    <property type="match status" value="1"/>
</dbReference>
<name>A0A077Z7G9_TRITR</name>
<dbReference type="PROSITE" id="PS00108">
    <property type="entry name" value="PROTEIN_KINASE_ST"/>
    <property type="match status" value="1"/>
</dbReference>
<dbReference type="SMART" id="SM00220">
    <property type="entry name" value="S_TKc"/>
    <property type="match status" value="1"/>
</dbReference>
<dbReference type="InterPro" id="IPR011009">
    <property type="entry name" value="Kinase-like_dom_sf"/>
</dbReference>
<dbReference type="GO" id="GO:0006325">
    <property type="term" value="P:chromatin organization"/>
    <property type="evidence" value="ECO:0007669"/>
    <property type="project" value="UniProtKB-ARBA"/>
</dbReference>
<feature type="domain" description="Protein kinase" evidence="17">
    <location>
        <begin position="53"/>
        <end position="304"/>
    </location>
</feature>
<evidence type="ECO:0000313" key="18">
    <source>
        <dbReference type="EMBL" id="CDW54620.1"/>
    </source>
</evidence>
<feature type="binding site" evidence="11">
    <location>
        <begin position="180"/>
        <end position="181"/>
    </location>
    <ligand>
        <name>ATP</name>
        <dbReference type="ChEBI" id="CHEBI:30616"/>
    </ligand>
</feature>
<feature type="binding site" evidence="11 13">
    <location>
        <position position="82"/>
    </location>
    <ligand>
        <name>ATP</name>
        <dbReference type="ChEBI" id="CHEBI:30616"/>
    </ligand>
</feature>
<keyword evidence="2 14" id="KW-0723">Serine/threonine-protein kinase</keyword>
<dbReference type="OrthoDB" id="377346at2759"/>
<evidence type="ECO:0000256" key="7">
    <source>
        <dbReference type="ARBA" id="ARBA00023254"/>
    </source>
</evidence>
<feature type="binding site" evidence="11">
    <location>
        <position position="194"/>
    </location>
    <ligand>
        <name>ATP</name>
        <dbReference type="ChEBI" id="CHEBI:30616"/>
    </ligand>
</feature>
<dbReference type="PROSITE" id="PS50011">
    <property type="entry name" value="PROTEIN_KINASE_DOM"/>
    <property type="match status" value="1"/>
</dbReference>
<evidence type="ECO:0000256" key="1">
    <source>
        <dbReference type="ARBA" id="ARBA00004214"/>
    </source>
</evidence>
<evidence type="ECO:0000256" key="5">
    <source>
        <dbReference type="ARBA" id="ARBA00022777"/>
    </source>
</evidence>
<dbReference type="Pfam" id="PF00069">
    <property type="entry name" value="Pkinase"/>
    <property type="match status" value="1"/>
</dbReference>
<dbReference type="SUPFAM" id="SSF56112">
    <property type="entry name" value="Protein kinase-like (PK-like)"/>
    <property type="match status" value="1"/>
</dbReference>
<dbReference type="AlphaFoldDB" id="A0A077Z7G9"/>
<evidence type="ECO:0000313" key="19">
    <source>
        <dbReference type="Proteomes" id="UP000030665"/>
    </source>
</evidence>
<feature type="binding site" evidence="11">
    <location>
        <position position="63"/>
    </location>
    <ligand>
        <name>ATP</name>
        <dbReference type="ChEBI" id="CHEBI:30616"/>
    </ligand>
</feature>
<protein>
    <recommendedName>
        <fullName evidence="15">Aurora kinase</fullName>
        <ecNumber evidence="15">2.7.11.1</ecNumber>
    </recommendedName>
</protein>
<dbReference type="InterPro" id="IPR008271">
    <property type="entry name" value="Ser/Thr_kinase_AS"/>
</dbReference>
<dbReference type="GO" id="GO:0030496">
    <property type="term" value="C:midbody"/>
    <property type="evidence" value="ECO:0007669"/>
    <property type="project" value="UniProtKB-SubCell"/>
</dbReference>
<dbReference type="EMBL" id="HG805908">
    <property type="protein sequence ID" value="CDW54620.1"/>
    <property type="molecule type" value="Genomic_DNA"/>
</dbReference>
<feature type="active site" description="Proton acceptor" evidence="10">
    <location>
        <position position="176"/>
    </location>
</feature>
<dbReference type="InterPro" id="IPR000719">
    <property type="entry name" value="Prot_kinase_dom"/>
</dbReference>
<evidence type="ECO:0000256" key="14">
    <source>
        <dbReference type="RuleBase" id="RU000304"/>
    </source>
</evidence>